<dbReference type="InterPro" id="IPR048071">
    <property type="entry name" value="CrgA-like_PBP2"/>
</dbReference>
<dbReference type="InterPro" id="IPR000847">
    <property type="entry name" value="LysR_HTH_N"/>
</dbReference>
<dbReference type="PANTHER" id="PTHR30537:SF20">
    <property type="entry name" value="TRANSCRIPTIONAL REGULATORY PROTEIN"/>
    <property type="match status" value="1"/>
</dbReference>
<evidence type="ECO:0000256" key="4">
    <source>
        <dbReference type="ARBA" id="ARBA00023163"/>
    </source>
</evidence>
<dbReference type="PROSITE" id="PS50931">
    <property type="entry name" value="HTH_LYSR"/>
    <property type="match status" value="1"/>
</dbReference>
<protein>
    <submittedName>
        <fullName evidence="6">LysR family transcriptional regulator</fullName>
    </submittedName>
</protein>
<evidence type="ECO:0000313" key="6">
    <source>
        <dbReference type="EMBL" id="RDJ99633.1"/>
    </source>
</evidence>
<name>A0A370N1X6_9BURK</name>
<keyword evidence="4" id="KW-0804">Transcription</keyword>
<evidence type="ECO:0000256" key="2">
    <source>
        <dbReference type="ARBA" id="ARBA00023015"/>
    </source>
</evidence>
<dbReference type="InterPro" id="IPR036390">
    <property type="entry name" value="WH_DNA-bd_sf"/>
</dbReference>
<dbReference type="SUPFAM" id="SSF53850">
    <property type="entry name" value="Periplasmic binding protein-like II"/>
    <property type="match status" value="1"/>
</dbReference>
<dbReference type="CDD" id="cd08478">
    <property type="entry name" value="PBP2_CrgA"/>
    <property type="match status" value="1"/>
</dbReference>
<dbReference type="OrthoDB" id="9786526at2"/>
<evidence type="ECO:0000313" key="7">
    <source>
        <dbReference type="Proteomes" id="UP000254875"/>
    </source>
</evidence>
<dbReference type="Pfam" id="PF00126">
    <property type="entry name" value="HTH_1"/>
    <property type="match status" value="1"/>
</dbReference>
<proteinExistence type="inferred from homology"/>
<dbReference type="Proteomes" id="UP000254875">
    <property type="component" value="Unassembled WGS sequence"/>
</dbReference>
<dbReference type="Pfam" id="PF03466">
    <property type="entry name" value="LysR_substrate"/>
    <property type="match status" value="1"/>
</dbReference>
<dbReference type="GO" id="GO:0003700">
    <property type="term" value="F:DNA-binding transcription factor activity"/>
    <property type="evidence" value="ECO:0007669"/>
    <property type="project" value="InterPro"/>
</dbReference>
<dbReference type="GO" id="GO:0043565">
    <property type="term" value="F:sequence-specific DNA binding"/>
    <property type="evidence" value="ECO:0007669"/>
    <property type="project" value="TreeGrafter"/>
</dbReference>
<accession>A0A370N1X6</accession>
<comment type="caution">
    <text evidence="6">The sequence shown here is derived from an EMBL/GenBank/DDBJ whole genome shotgun (WGS) entry which is preliminary data.</text>
</comment>
<dbReference type="GO" id="GO:0006351">
    <property type="term" value="P:DNA-templated transcription"/>
    <property type="evidence" value="ECO:0007669"/>
    <property type="project" value="TreeGrafter"/>
</dbReference>
<dbReference type="EMBL" id="QHKS01000021">
    <property type="protein sequence ID" value="RDJ99633.1"/>
    <property type="molecule type" value="Genomic_DNA"/>
</dbReference>
<gene>
    <name evidence="6" type="ORF">DLM46_27355</name>
</gene>
<reference evidence="7" key="1">
    <citation type="submission" date="2018-05" db="EMBL/GenBank/DDBJ databases">
        <authorList>
            <person name="Feng T."/>
        </authorList>
    </citation>
    <scope>NUCLEOTIDE SEQUENCE [LARGE SCALE GENOMIC DNA]</scope>
    <source>
        <strain evidence="7">S27</strain>
    </source>
</reference>
<dbReference type="FunFam" id="1.10.10.10:FF:000001">
    <property type="entry name" value="LysR family transcriptional regulator"/>
    <property type="match status" value="1"/>
</dbReference>
<evidence type="ECO:0000256" key="3">
    <source>
        <dbReference type="ARBA" id="ARBA00023125"/>
    </source>
</evidence>
<organism evidence="6 7">
    <name type="scientific">Paraburkholderia lacunae</name>
    <dbReference type="NCBI Taxonomy" id="2211104"/>
    <lineage>
        <taxon>Bacteria</taxon>
        <taxon>Pseudomonadati</taxon>
        <taxon>Pseudomonadota</taxon>
        <taxon>Betaproteobacteria</taxon>
        <taxon>Burkholderiales</taxon>
        <taxon>Burkholderiaceae</taxon>
        <taxon>Paraburkholderia</taxon>
    </lineage>
</organism>
<keyword evidence="2" id="KW-0805">Transcription regulation</keyword>
<dbReference type="InterPro" id="IPR036388">
    <property type="entry name" value="WH-like_DNA-bd_sf"/>
</dbReference>
<feature type="domain" description="HTH lysR-type" evidence="5">
    <location>
        <begin position="3"/>
        <end position="60"/>
    </location>
</feature>
<dbReference type="RefSeq" id="WP_115105566.1">
    <property type="nucleotide sequence ID" value="NZ_QHKS01000021.1"/>
</dbReference>
<comment type="similarity">
    <text evidence="1">Belongs to the LysR transcriptional regulatory family.</text>
</comment>
<evidence type="ECO:0000259" key="5">
    <source>
        <dbReference type="PROSITE" id="PS50931"/>
    </source>
</evidence>
<dbReference type="InterPro" id="IPR058163">
    <property type="entry name" value="LysR-type_TF_proteobact-type"/>
</dbReference>
<dbReference type="AlphaFoldDB" id="A0A370N1X6"/>
<sequence length="300" mass="33608">MKITLDELQTFVTVVDMGSITAAAQQLDQTISATSRALGRLEEKLRTTLLRRTTRRLELTEEGRTFLQSAREIIESVEGAQEQMAARRERPSGRLRVDAATPFMLHVIVPLVAGYRERYPQVELELNSNEGIIDLLERRTDVAIRIGPLKDSTLHSRPIGSSRLRILASPAYLDAHGQPRRVEELAKHALLGFNQPESLNVWPILGQDNELHRIAPAVWSSSGETLRQLALAGIGIVCLSDFMTARDRDEGRLVQLFARQTQDVRQPINAVYYRNTAISSRIASFVDYLAEAVGSMGLRR</sequence>
<keyword evidence="3" id="KW-0238">DNA-binding</keyword>
<evidence type="ECO:0000256" key="1">
    <source>
        <dbReference type="ARBA" id="ARBA00009437"/>
    </source>
</evidence>
<dbReference type="Gene3D" id="1.10.10.10">
    <property type="entry name" value="Winged helix-like DNA-binding domain superfamily/Winged helix DNA-binding domain"/>
    <property type="match status" value="1"/>
</dbReference>
<dbReference type="SUPFAM" id="SSF46785">
    <property type="entry name" value="Winged helix' DNA-binding domain"/>
    <property type="match status" value="1"/>
</dbReference>
<keyword evidence="7" id="KW-1185">Reference proteome</keyword>
<dbReference type="InterPro" id="IPR005119">
    <property type="entry name" value="LysR_subst-bd"/>
</dbReference>
<dbReference type="PANTHER" id="PTHR30537">
    <property type="entry name" value="HTH-TYPE TRANSCRIPTIONAL REGULATOR"/>
    <property type="match status" value="1"/>
</dbReference>
<dbReference type="Gene3D" id="3.40.190.10">
    <property type="entry name" value="Periplasmic binding protein-like II"/>
    <property type="match status" value="2"/>
</dbReference>